<feature type="region of interest" description="Disordered" evidence="1">
    <location>
        <begin position="125"/>
        <end position="155"/>
    </location>
</feature>
<feature type="signal peptide" evidence="2">
    <location>
        <begin position="1"/>
        <end position="26"/>
    </location>
</feature>
<dbReference type="InterPro" id="IPR023614">
    <property type="entry name" value="Porin_dom_sf"/>
</dbReference>
<dbReference type="STRING" id="1192034.CAP_0650"/>
<reference evidence="3 4" key="1">
    <citation type="submission" date="2013-05" db="EMBL/GenBank/DDBJ databases">
        <title>Genome assembly of Chondromyces apiculatus DSM 436.</title>
        <authorList>
            <person name="Sharma G."/>
            <person name="Khatri I."/>
            <person name="Kaur C."/>
            <person name="Mayilraj S."/>
            <person name="Subramanian S."/>
        </authorList>
    </citation>
    <scope>NUCLEOTIDE SEQUENCE [LARGE SCALE GENOMIC DNA]</scope>
    <source>
        <strain evidence="3 4">DSM 436</strain>
    </source>
</reference>
<evidence type="ECO:0000313" key="4">
    <source>
        <dbReference type="Proteomes" id="UP000019678"/>
    </source>
</evidence>
<dbReference type="AlphaFoldDB" id="A0A017TF07"/>
<protein>
    <recommendedName>
        <fullName evidence="5">Phosphate-selective porin O and P</fullName>
    </recommendedName>
</protein>
<feature type="compositionally biased region" description="Pro residues" evidence="1">
    <location>
        <begin position="125"/>
        <end position="141"/>
    </location>
</feature>
<feature type="region of interest" description="Disordered" evidence="1">
    <location>
        <begin position="26"/>
        <end position="67"/>
    </location>
</feature>
<dbReference type="Gene3D" id="2.40.160.10">
    <property type="entry name" value="Porin"/>
    <property type="match status" value="1"/>
</dbReference>
<gene>
    <name evidence="3" type="ORF">CAP_0650</name>
</gene>
<evidence type="ECO:0008006" key="5">
    <source>
        <dbReference type="Google" id="ProtNLM"/>
    </source>
</evidence>
<proteinExistence type="predicted"/>
<dbReference type="Proteomes" id="UP000019678">
    <property type="component" value="Unassembled WGS sequence"/>
</dbReference>
<feature type="chain" id="PRO_5001500533" description="Phosphate-selective porin O and P" evidence="2">
    <location>
        <begin position="27"/>
        <end position="509"/>
    </location>
</feature>
<organism evidence="3 4">
    <name type="scientific">Chondromyces apiculatus DSM 436</name>
    <dbReference type="NCBI Taxonomy" id="1192034"/>
    <lineage>
        <taxon>Bacteria</taxon>
        <taxon>Pseudomonadati</taxon>
        <taxon>Myxococcota</taxon>
        <taxon>Polyangia</taxon>
        <taxon>Polyangiales</taxon>
        <taxon>Polyangiaceae</taxon>
        <taxon>Chondromyces</taxon>
    </lineage>
</organism>
<evidence type="ECO:0000256" key="1">
    <source>
        <dbReference type="SAM" id="MobiDB-lite"/>
    </source>
</evidence>
<comment type="caution">
    <text evidence="3">The sequence shown here is derived from an EMBL/GenBank/DDBJ whole genome shotgun (WGS) entry which is preliminary data.</text>
</comment>
<sequence>MIRLSRALAGGLVPLALVLCATSPVAAQGQPHPAPAPIAPAPAAAPGAGAASPGGAAPSAGASAQAPANASGSAASAASSASAGAAQTAGVAPASAPGTEAAAAPASPVVAPVMATAPVAAPGPVAPPAAPSEKAPPPPPGTVKVGGGEATPPETFNFHASLSEGLGFKTSENLFAVDIGVLSQIRGETVFNGGELTSGGFNVPVTRPYLRARAFQDRMKFLVQPELAGATPRLLDLEATWQPIPEIGIKAGQFLTPFSRAFMTPVPLLQFQDFSRVEERFRAGRDTGAMLLGSAGQGFLEYYAGAFNGNGIDKGGNDDTSVMGIGRLAVSPVRAMPYDETPSLRGPVPFGFSVGVNGIADRAHPTQQVTDATTGQTTTVALPAETRLTGGVDLAVAWGGFTFFGEGYLRQATPDTGDAVHGVGVFGQAGYFVVPQRVEVAARVGWMDPSSGNADDEETSFEGQVNGYAVGNHLKMGLRYQLLHLDAASSDGYQAGTNHRALFQVQLWI</sequence>
<accession>A0A017TF07</accession>
<keyword evidence="2" id="KW-0732">Signal</keyword>
<keyword evidence="4" id="KW-1185">Reference proteome</keyword>
<name>A0A017TF07_9BACT</name>
<evidence type="ECO:0000256" key="2">
    <source>
        <dbReference type="SAM" id="SignalP"/>
    </source>
</evidence>
<dbReference type="EMBL" id="ASRX01000011">
    <property type="protein sequence ID" value="EYF07171.1"/>
    <property type="molecule type" value="Genomic_DNA"/>
</dbReference>
<dbReference type="eggNOG" id="COG3746">
    <property type="taxonomic scope" value="Bacteria"/>
</dbReference>
<evidence type="ECO:0000313" key="3">
    <source>
        <dbReference type="EMBL" id="EYF07171.1"/>
    </source>
</evidence>
<feature type="compositionally biased region" description="Low complexity" evidence="1">
    <location>
        <begin position="41"/>
        <end position="67"/>
    </location>
</feature>